<feature type="region of interest" description="Disordered" evidence="2">
    <location>
        <begin position="1"/>
        <end position="69"/>
    </location>
</feature>
<dbReference type="PANTHER" id="PTHR33324">
    <property type="entry name" value="EXPRESSED PROTEIN"/>
    <property type="match status" value="1"/>
</dbReference>
<feature type="region of interest" description="Disordered" evidence="2">
    <location>
        <begin position="231"/>
        <end position="312"/>
    </location>
</feature>
<feature type="compositionally biased region" description="Basic and acidic residues" evidence="2">
    <location>
        <begin position="28"/>
        <end position="69"/>
    </location>
</feature>
<proteinExistence type="predicted"/>
<name>A0A854QG77_CRYNE</name>
<dbReference type="OrthoDB" id="10349366at2759"/>
<protein>
    <submittedName>
        <fullName evidence="3">Uncharacterized protein</fullName>
    </submittedName>
</protein>
<evidence type="ECO:0000313" key="3">
    <source>
        <dbReference type="EMBL" id="OXG25167.1"/>
    </source>
</evidence>
<gene>
    <name evidence="3" type="ORF">C361_02170</name>
</gene>
<feature type="compositionally biased region" description="Polar residues" evidence="2">
    <location>
        <begin position="242"/>
        <end position="251"/>
    </location>
</feature>
<reference evidence="3 4" key="1">
    <citation type="submission" date="2017-06" db="EMBL/GenBank/DDBJ databases">
        <title>Global population genomics of the pathogenic fungus Cryptococcus neoformans var. grubii.</title>
        <authorList>
            <person name="Cuomo C."/>
            <person name="Litvintseva A."/>
            <person name="Chen Y."/>
            <person name="Young S."/>
            <person name="Zeng Q."/>
            <person name="Chapman S."/>
            <person name="Gujja S."/>
            <person name="Saif S."/>
            <person name="Birren B."/>
        </authorList>
    </citation>
    <scope>NUCLEOTIDE SEQUENCE [LARGE SCALE GENOMIC DNA]</scope>
    <source>
        <strain evidence="3 4">Tu259-1</strain>
    </source>
</reference>
<feature type="compositionally biased region" description="Low complexity" evidence="2">
    <location>
        <begin position="256"/>
        <end position="269"/>
    </location>
</feature>
<feature type="compositionally biased region" description="Acidic residues" evidence="2">
    <location>
        <begin position="422"/>
        <end position="437"/>
    </location>
</feature>
<organism evidence="3 4">
    <name type="scientific">Cryptococcus neoformans Tu259-1</name>
    <dbReference type="NCBI Taxonomy" id="1230072"/>
    <lineage>
        <taxon>Eukaryota</taxon>
        <taxon>Fungi</taxon>
        <taxon>Dikarya</taxon>
        <taxon>Basidiomycota</taxon>
        <taxon>Agaricomycotina</taxon>
        <taxon>Tremellomycetes</taxon>
        <taxon>Tremellales</taxon>
        <taxon>Cryptococcaceae</taxon>
        <taxon>Cryptococcus</taxon>
        <taxon>Cryptococcus neoformans species complex</taxon>
    </lineage>
</organism>
<accession>A0A854QG77</accession>
<dbReference type="Proteomes" id="UP000199727">
    <property type="component" value="Unassembled WGS sequence"/>
</dbReference>
<feature type="coiled-coil region" evidence="1">
    <location>
        <begin position="324"/>
        <end position="360"/>
    </location>
</feature>
<evidence type="ECO:0000313" key="4">
    <source>
        <dbReference type="Proteomes" id="UP000199727"/>
    </source>
</evidence>
<dbReference type="PANTHER" id="PTHR33324:SF2">
    <property type="entry name" value="MYB_SANT-LIKE DNA-BINDING DOMAIN-CONTAINING PROTEIN"/>
    <property type="match status" value="1"/>
</dbReference>
<feature type="compositionally biased region" description="Low complexity" evidence="2">
    <location>
        <begin position="231"/>
        <end position="241"/>
    </location>
</feature>
<dbReference type="EMBL" id="AMKT01000028">
    <property type="protein sequence ID" value="OXG25167.1"/>
    <property type="molecule type" value="Genomic_DNA"/>
</dbReference>
<feature type="compositionally biased region" description="Polar residues" evidence="2">
    <location>
        <begin position="1"/>
        <end position="19"/>
    </location>
</feature>
<evidence type="ECO:0000256" key="1">
    <source>
        <dbReference type="SAM" id="Coils"/>
    </source>
</evidence>
<keyword evidence="1" id="KW-0175">Coiled coil</keyword>
<sequence length="448" mass="50466">MSHLSPNLNPSQDVSSTEGAVSVPKEPSAPDRTSENWLKRSADSLEANDSKRPKFSIKGKEKEVENERPRVTINWKNDLGHNARTAERILIAWMSVPENWEAWRSAQYDRRLNHFADVIIRQKLIEAGTRGDERSSGAILAKIEKTYHDFKAAYSVAERGDNTLTPEEIERGITNIQGAILSYCKYYYELFPALSSTVKEGNTQASNPVPLRNPTECPSVAEADSLQLNADAAPTSSSTSAIHKSNPNAVSVTIRGVPTSSGTSVGPSSRAHRQSLPPHFTPPPSSEAGPSRPINITQRAPPPHVLLSSSSSYPPDAQHWQLELESRKITLEEARLKMEREELERRCDLELRKLALEEKKLKFEQVDRDRSYEIQRRTVHAKMTYQILETLEKVVNLGLKDWKFVKHLFFFDEEMKELWNGESEEEMDDVLSEDDAGNYDRNAGQSDG</sequence>
<evidence type="ECO:0000256" key="2">
    <source>
        <dbReference type="SAM" id="MobiDB-lite"/>
    </source>
</evidence>
<comment type="caution">
    <text evidence="3">The sequence shown here is derived from an EMBL/GenBank/DDBJ whole genome shotgun (WGS) entry which is preliminary data.</text>
</comment>
<dbReference type="AlphaFoldDB" id="A0A854QG77"/>
<feature type="region of interest" description="Disordered" evidence="2">
    <location>
        <begin position="422"/>
        <end position="448"/>
    </location>
</feature>